<keyword evidence="4" id="KW-0732">Signal</keyword>
<dbReference type="SUPFAM" id="SSF48208">
    <property type="entry name" value="Six-hairpin glycosidases"/>
    <property type="match status" value="1"/>
</dbReference>
<keyword evidence="2 5" id="KW-0326">Glycosidase</keyword>
<proteinExistence type="inferred from homology"/>
<keyword evidence="6" id="KW-1185">Reference proteome</keyword>
<dbReference type="GO" id="GO:0004555">
    <property type="term" value="F:alpha,alpha-trehalase activity"/>
    <property type="evidence" value="ECO:0007669"/>
    <property type="project" value="UniProtKB-EC"/>
</dbReference>
<protein>
    <recommendedName>
        <fullName evidence="2">Trehalase</fullName>
        <ecNumber evidence="2">3.2.1.28</ecNumber>
    </recommendedName>
    <alternativeName>
        <fullName evidence="2">Alpha-trehalose glucohydrolase</fullName>
    </alternativeName>
</protein>
<evidence type="ECO:0000313" key="6">
    <source>
        <dbReference type="Proteomes" id="UP001182556"/>
    </source>
</evidence>
<comment type="catalytic activity">
    <reaction evidence="2">
        <text>alpha,alpha-trehalose + H2O = alpha-D-glucose + beta-D-glucose</text>
        <dbReference type="Rhea" id="RHEA:32675"/>
        <dbReference type="ChEBI" id="CHEBI:15377"/>
        <dbReference type="ChEBI" id="CHEBI:15903"/>
        <dbReference type="ChEBI" id="CHEBI:16551"/>
        <dbReference type="ChEBI" id="CHEBI:17925"/>
        <dbReference type="EC" id="3.2.1.28"/>
    </reaction>
</comment>
<evidence type="ECO:0000256" key="2">
    <source>
        <dbReference type="RuleBase" id="RU361180"/>
    </source>
</evidence>
<dbReference type="PRINTS" id="PR00744">
    <property type="entry name" value="GLHYDRLASE37"/>
</dbReference>
<evidence type="ECO:0000313" key="5">
    <source>
        <dbReference type="EMBL" id="KAK1927292.1"/>
    </source>
</evidence>
<evidence type="ECO:0000256" key="1">
    <source>
        <dbReference type="ARBA" id="ARBA00005615"/>
    </source>
</evidence>
<dbReference type="Gene3D" id="1.50.10.10">
    <property type="match status" value="1"/>
</dbReference>
<dbReference type="Proteomes" id="UP001182556">
    <property type="component" value="Unassembled WGS sequence"/>
</dbReference>
<dbReference type="EC" id="3.2.1.28" evidence="2"/>
<dbReference type="Pfam" id="PF01204">
    <property type="entry name" value="Trehalase"/>
    <property type="match status" value="2"/>
</dbReference>
<feature type="compositionally biased region" description="Polar residues" evidence="3">
    <location>
        <begin position="21"/>
        <end position="44"/>
    </location>
</feature>
<dbReference type="PANTHER" id="PTHR23403:SF1">
    <property type="entry name" value="TREHALASE"/>
    <property type="match status" value="1"/>
</dbReference>
<dbReference type="EMBL" id="JAODAN010000001">
    <property type="protein sequence ID" value="KAK1927292.1"/>
    <property type="molecule type" value="Genomic_DNA"/>
</dbReference>
<gene>
    <name evidence="5" type="ORF">DB88DRAFT_477505</name>
</gene>
<feature type="signal peptide" evidence="4">
    <location>
        <begin position="1"/>
        <end position="16"/>
    </location>
</feature>
<keyword evidence="2" id="KW-0378">Hydrolase</keyword>
<dbReference type="AlphaFoldDB" id="A0AAD9L992"/>
<comment type="caution">
    <text evidence="5">The sequence shown here is derived from an EMBL/GenBank/DDBJ whole genome shotgun (WGS) entry which is preliminary data.</text>
</comment>
<dbReference type="GO" id="GO:0005993">
    <property type="term" value="P:trehalose catabolic process"/>
    <property type="evidence" value="ECO:0007669"/>
    <property type="project" value="TreeGrafter"/>
</dbReference>
<feature type="chain" id="PRO_5041941655" description="Trehalase" evidence="4">
    <location>
        <begin position="17"/>
        <end position="765"/>
    </location>
</feature>
<sequence length="765" mass="83788">MLSVFLAPLLGALAFAQNTSSAAGSSGSQPTPVSTAVPSATGSLSDPVPGQGSYPPLQILCNAGKPDTFCPGPLLQDVQLSAIFPDSKTFVDKPTNGSLNDTLAAYNALPANKTIGDITTFVEKNFKGEGLELSQVQIQGFNPNPAILNNIEDPLVKGWVSVVNSYWTLLIRETNDSAVCGGSNNCESSLIPLNHTIVVPGGRYREIYYWDSYWILQGLLKSELYTYAWNLLENFMDLIDNYGFLPNGGRKYYLNRSQPPVFVQMVDLYVKTTSNVTILERALPIMETELEWWKTNRTIEVTSPFTNKTHSVAHFSVVNSAPRPEGYVEDYKTVEGSSPPLNDSAKADLYAELATGAESGWDYSIRWIKYKVENVSDNESALRSLNVRAIIPTDLNSLLAGDHALIADLYELYHQSSGSNSPSNSTAQNSTYQSMNYQNSTQNSTGDWTSRVQYHRETSKKFSDAVLDLMWDSEKSWFYDFNTTSNERSPTFSMAGTFPLWQNITPPEVAQSEDAALKLVSGLRFLLGKYSGVPSIATLVYSGLNWDFPNAWPPHLYTSIRTFEALGRAHPNAKTLSNLTLSFDELPSGQLGLQESELQPQPLETVGNVSLYTQEAFGKPWPLALSIEFANRYTQAAFCSWYSTGGEIDGLLTKLPLSDLNATGTYTSDQTGVMFEKFNSTDTDAAGGGGEYTVQVGFGWTNGVVLWVAGEYGQYLPTPTCPLIPILETSGSNTTSQGGMNATTAGNTTMGAVKLFQGYRIPREH</sequence>
<feature type="region of interest" description="Disordered" evidence="3">
    <location>
        <begin position="21"/>
        <end position="48"/>
    </location>
</feature>
<name>A0AAD9L992_PAPLA</name>
<accession>A0AAD9L992</accession>
<reference evidence="5" key="1">
    <citation type="submission" date="2023-02" db="EMBL/GenBank/DDBJ databases">
        <title>Identification and recombinant expression of a fungal hydrolase from Papiliotrema laurentii that hydrolyzes apple cutin and clears colloidal polyester polyurethane.</title>
        <authorList>
            <consortium name="DOE Joint Genome Institute"/>
            <person name="Roman V.A."/>
            <person name="Bojanowski C."/>
            <person name="Crable B.R."/>
            <person name="Wagner D.N."/>
            <person name="Hung C.S."/>
            <person name="Nadeau L.J."/>
            <person name="Schratz L."/>
            <person name="Haridas S."/>
            <person name="Pangilinan J."/>
            <person name="Lipzen A."/>
            <person name="Na H."/>
            <person name="Yan M."/>
            <person name="Ng V."/>
            <person name="Grigoriev I.V."/>
            <person name="Spatafora J.W."/>
            <person name="Barlow D."/>
            <person name="Biffinger J."/>
            <person name="Kelley-Loughnane N."/>
            <person name="Varaljay V.A."/>
            <person name="Crookes-Goodson W.J."/>
        </authorList>
    </citation>
    <scope>NUCLEOTIDE SEQUENCE</scope>
    <source>
        <strain evidence="5">5307AH</strain>
    </source>
</reference>
<organism evidence="5 6">
    <name type="scientific">Papiliotrema laurentii</name>
    <name type="common">Cryptococcus laurentii</name>
    <dbReference type="NCBI Taxonomy" id="5418"/>
    <lineage>
        <taxon>Eukaryota</taxon>
        <taxon>Fungi</taxon>
        <taxon>Dikarya</taxon>
        <taxon>Basidiomycota</taxon>
        <taxon>Agaricomycotina</taxon>
        <taxon>Tremellomycetes</taxon>
        <taxon>Tremellales</taxon>
        <taxon>Rhynchogastremaceae</taxon>
        <taxon>Papiliotrema</taxon>
    </lineage>
</organism>
<dbReference type="InterPro" id="IPR008928">
    <property type="entry name" value="6-hairpin_glycosidase_sf"/>
</dbReference>
<dbReference type="InterPro" id="IPR001661">
    <property type="entry name" value="Glyco_hydro_37"/>
</dbReference>
<dbReference type="InterPro" id="IPR012341">
    <property type="entry name" value="6hp_glycosidase-like_sf"/>
</dbReference>
<dbReference type="PANTHER" id="PTHR23403">
    <property type="entry name" value="TREHALASE"/>
    <property type="match status" value="1"/>
</dbReference>
<evidence type="ECO:0000256" key="4">
    <source>
        <dbReference type="SAM" id="SignalP"/>
    </source>
</evidence>
<comment type="similarity">
    <text evidence="1 2">Belongs to the glycosyl hydrolase 37 family.</text>
</comment>
<evidence type="ECO:0000256" key="3">
    <source>
        <dbReference type="SAM" id="MobiDB-lite"/>
    </source>
</evidence>